<organism evidence="1 2">
    <name type="scientific">Limnoglobus roseus</name>
    <dbReference type="NCBI Taxonomy" id="2598579"/>
    <lineage>
        <taxon>Bacteria</taxon>
        <taxon>Pseudomonadati</taxon>
        <taxon>Planctomycetota</taxon>
        <taxon>Planctomycetia</taxon>
        <taxon>Gemmatales</taxon>
        <taxon>Gemmataceae</taxon>
        <taxon>Limnoglobus</taxon>
    </lineage>
</organism>
<sequence length="107" mass="11882">MMSAEDENRLNRESSRVWDEFCGRVAGLATLEEASAFLAKMPPRTSPDFGFHVNFANFLLMLAAPKSATTAERDLYAQFIERVDAAGRMKRSTAAKIIAALRRPITS</sequence>
<keyword evidence="2" id="KW-1185">Reference proteome</keyword>
<gene>
    <name evidence="1" type="ORF">PX52LOC_02405</name>
</gene>
<dbReference type="AlphaFoldDB" id="A0A5C1ACI7"/>
<dbReference type="Proteomes" id="UP000324974">
    <property type="component" value="Chromosome"/>
</dbReference>
<dbReference type="KEGG" id="lrs:PX52LOC_02405"/>
<dbReference type="EMBL" id="CP042425">
    <property type="protein sequence ID" value="QEL15482.1"/>
    <property type="molecule type" value="Genomic_DNA"/>
</dbReference>
<dbReference type="RefSeq" id="WP_149110296.1">
    <property type="nucleotide sequence ID" value="NZ_CP042425.1"/>
</dbReference>
<evidence type="ECO:0000313" key="1">
    <source>
        <dbReference type="EMBL" id="QEL15482.1"/>
    </source>
</evidence>
<protein>
    <submittedName>
        <fullName evidence="1">Uncharacterized protein</fullName>
    </submittedName>
</protein>
<accession>A0A5C1ACI7</accession>
<evidence type="ECO:0000313" key="2">
    <source>
        <dbReference type="Proteomes" id="UP000324974"/>
    </source>
</evidence>
<name>A0A5C1ACI7_9BACT</name>
<reference evidence="2" key="1">
    <citation type="submission" date="2019-08" db="EMBL/GenBank/DDBJ databases">
        <title>Limnoglobus roseus gen. nov., sp. nov., a novel freshwater planctomycete with a giant genome from the family Gemmataceae.</title>
        <authorList>
            <person name="Kulichevskaya I.S."/>
            <person name="Naumoff D.G."/>
            <person name="Miroshnikov K."/>
            <person name="Ivanova A."/>
            <person name="Philippov D.A."/>
            <person name="Hakobyan A."/>
            <person name="Rijpstra I.C."/>
            <person name="Sinninghe Damste J.S."/>
            <person name="Liesack W."/>
            <person name="Dedysh S.N."/>
        </authorList>
    </citation>
    <scope>NUCLEOTIDE SEQUENCE [LARGE SCALE GENOMIC DNA]</scope>
    <source>
        <strain evidence="2">PX52</strain>
    </source>
</reference>
<proteinExistence type="predicted"/>